<keyword evidence="2" id="KW-0489">Methyltransferase</keyword>
<dbReference type="SUPFAM" id="SSF46689">
    <property type="entry name" value="Homeodomain-like"/>
    <property type="match status" value="2"/>
</dbReference>
<dbReference type="Pfam" id="PF12833">
    <property type="entry name" value="HTH_18"/>
    <property type="match status" value="1"/>
</dbReference>
<evidence type="ECO:0000256" key="3">
    <source>
        <dbReference type="ARBA" id="ARBA00022679"/>
    </source>
</evidence>
<dbReference type="Gene3D" id="1.10.10.60">
    <property type="entry name" value="Homeodomain-like"/>
    <property type="match status" value="2"/>
</dbReference>
<dbReference type="GO" id="GO:0003700">
    <property type="term" value="F:DNA-binding transcription factor activity"/>
    <property type="evidence" value="ECO:0007669"/>
    <property type="project" value="InterPro"/>
</dbReference>
<dbReference type="InterPro" id="IPR035451">
    <property type="entry name" value="Ada-like_dom_sf"/>
</dbReference>
<evidence type="ECO:0000313" key="14">
    <source>
        <dbReference type="Proteomes" id="UP000288623"/>
    </source>
</evidence>
<dbReference type="GO" id="GO:0008270">
    <property type="term" value="F:zinc ion binding"/>
    <property type="evidence" value="ECO:0007669"/>
    <property type="project" value="InterPro"/>
</dbReference>
<comment type="caution">
    <text evidence="13">The sequence shown here is derived from an EMBL/GenBank/DDBJ whole genome shotgun (WGS) entry which is preliminary data.</text>
</comment>
<name>A0A433RWY5_9BACL</name>
<evidence type="ECO:0000256" key="9">
    <source>
        <dbReference type="ARBA" id="ARBA00023159"/>
    </source>
</evidence>
<evidence type="ECO:0000259" key="12">
    <source>
        <dbReference type="PROSITE" id="PS01124"/>
    </source>
</evidence>
<dbReference type="InterPro" id="IPR016220">
    <property type="entry name" value="Me-P-triester_DNA_alkyl-Trfase"/>
</dbReference>
<feature type="domain" description="HTH araC/xylS-type" evidence="12">
    <location>
        <begin position="86"/>
        <end position="184"/>
    </location>
</feature>
<dbReference type="GO" id="GO:0032259">
    <property type="term" value="P:methylation"/>
    <property type="evidence" value="ECO:0007669"/>
    <property type="project" value="UniProtKB-KW"/>
</dbReference>
<dbReference type="GO" id="GO:0008168">
    <property type="term" value="F:methyltransferase activity"/>
    <property type="evidence" value="ECO:0007669"/>
    <property type="project" value="UniProtKB-KW"/>
</dbReference>
<dbReference type="PANTHER" id="PTHR43280">
    <property type="entry name" value="ARAC-FAMILY TRANSCRIPTIONAL REGULATOR"/>
    <property type="match status" value="1"/>
</dbReference>
<keyword evidence="6" id="KW-0862">Zinc</keyword>
<dbReference type="SMART" id="SM00342">
    <property type="entry name" value="HTH_ARAC"/>
    <property type="match status" value="1"/>
</dbReference>
<evidence type="ECO:0000256" key="6">
    <source>
        <dbReference type="ARBA" id="ARBA00022833"/>
    </source>
</evidence>
<keyword evidence="14" id="KW-1185">Reference proteome</keyword>
<dbReference type="InterPro" id="IPR004026">
    <property type="entry name" value="Ada_DNA_repair_Zn-bd"/>
</dbReference>
<dbReference type="InterPro" id="IPR009057">
    <property type="entry name" value="Homeodomain-like_sf"/>
</dbReference>
<comment type="cofactor">
    <cofactor evidence="1">
        <name>Zn(2+)</name>
        <dbReference type="ChEBI" id="CHEBI:29105"/>
    </cofactor>
</comment>
<dbReference type="PROSITE" id="PS00041">
    <property type="entry name" value="HTH_ARAC_FAMILY_1"/>
    <property type="match status" value="1"/>
</dbReference>
<evidence type="ECO:0000256" key="5">
    <source>
        <dbReference type="ARBA" id="ARBA00022763"/>
    </source>
</evidence>
<evidence type="ECO:0000256" key="8">
    <source>
        <dbReference type="ARBA" id="ARBA00023125"/>
    </source>
</evidence>
<dbReference type="GO" id="GO:0043565">
    <property type="term" value="F:sequence-specific DNA binding"/>
    <property type="evidence" value="ECO:0007669"/>
    <property type="project" value="InterPro"/>
</dbReference>
<dbReference type="PIRSF" id="PIRSF000408">
    <property type="entry name" value="Alkyltransferas_AdaA"/>
    <property type="match status" value="1"/>
</dbReference>
<evidence type="ECO:0000256" key="7">
    <source>
        <dbReference type="ARBA" id="ARBA00023015"/>
    </source>
</evidence>
<keyword evidence="5" id="KW-0227">DNA damage</keyword>
<dbReference type="AlphaFoldDB" id="A0A433RWY5"/>
<dbReference type="Proteomes" id="UP000288623">
    <property type="component" value="Unassembled WGS sequence"/>
</dbReference>
<organism evidence="13 14">
    <name type="scientific">Candidatus Kurthia intestinigallinarum</name>
    <dbReference type="NCBI Taxonomy" id="1562256"/>
    <lineage>
        <taxon>Bacteria</taxon>
        <taxon>Bacillati</taxon>
        <taxon>Bacillota</taxon>
        <taxon>Bacilli</taxon>
        <taxon>Bacillales</taxon>
        <taxon>Caryophanaceae</taxon>
        <taxon>Kurthia</taxon>
    </lineage>
</organism>
<evidence type="ECO:0000256" key="10">
    <source>
        <dbReference type="ARBA" id="ARBA00023163"/>
    </source>
</evidence>
<keyword evidence="4" id="KW-0479">Metal-binding</keyword>
<keyword evidence="8" id="KW-0238">DNA-binding</keyword>
<keyword evidence="7" id="KW-0805">Transcription regulation</keyword>
<dbReference type="PRINTS" id="PR00032">
    <property type="entry name" value="HTHARAC"/>
</dbReference>
<reference evidence="13 14" key="1">
    <citation type="submission" date="2014-11" db="EMBL/GenBank/DDBJ databases">
        <title>Genome sequence and analysis of novel Kurthia sp.</title>
        <authorList>
            <person name="Lawson J.N."/>
            <person name="Gonzalez J.E."/>
            <person name="Rinauldi L."/>
            <person name="Xuan Z."/>
            <person name="Firman A."/>
            <person name="Shaddox L."/>
            <person name="Trudeau A."/>
            <person name="Shah S."/>
            <person name="Reiman D."/>
        </authorList>
    </citation>
    <scope>NUCLEOTIDE SEQUENCE [LARGE SCALE GENOMIC DNA]</scope>
    <source>
        <strain evidence="13 14">3B1D</strain>
    </source>
</reference>
<proteinExistence type="predicted"/>
<keyword evidence="9" id="KW-0010">Activator</keyword>
<keyword evidence="11" id="KW-0234">DNA repair</keyword>
<evidence type="ECO:0000256" key="2">
    <source>
        <dbReference type="ARBA" id="ARBA00022603"/>
    </source>
</evidence>
<evidence type="ECO:0000313" key="13">
    <source>
        <dbReference type="EMBL" id="RUS57800.1"/>
    </source>
</evidence>
<evidence type="ECO:0000256" key="4">
    <source>
        <dbReference type="ARBA" id="ARBA00022723"/>
    </source>
</evidence>
<dbReference type="InterPro" id="IPR020449">
    <property type="entry name" value="Tscrpt_reg_AraC-type_HTH"/>
</dbReference>
<dbReference type="PANTHER" id="PTHR43280:SF28">
    <property type="entry name" value="HTH-TYPE TRANSCRIPTIONAL ACTIVATOR RHAS"/>
    <property type="match status" value="1"/>
</dbReference>
<dbReference type="EMBL" id="JTFC01000011">
    <property type="protein sequence ID" value="RUS57800.1"/>
    <property type="molecule type" value="Genomic_DNA"/>
</dbReference>
<evidence type="ECO:0000256" key="1">
    <source>
        <dbReference type="ARBA" id="ARBA00001947"/>
    </source>
</evidence>
<dbReference type="InterPro" id="IPR018060">
    <property type="entry name" value="HTH_AraC"/>
</dbReference>
<dbReference type="RefSeq" id="WP_126989618.1">
    <property type="nucleotide sequence ID" value="NZ_JTFC01000011.1"/>
</dbReference>
<dbReference type="PROSITE" id="PS01124">
    <property type="entry name" value="HTH_ARAC_FAMILY_2"/>
    <property type="match status" value="1"/>
</dbReference>
<dbReference type="Gene3D" id="3.40.10.10">
    <property type="entry name" value="DNA Methylphosphotriester Repair Domain"/>
    <property type="match status" value="1"/>
</dbReference>
<keyword evidence="10" id="KW-0804">Transcription</keyword>
<dbReference type="GO" id="GO:0006281">
    <property type="term" value="P:DNA repair"/>
    <property type="evidence" value="ECO:0007669"/>
    <property type="project" value="UniProtKB-KW"/>
</dbReference>
<gene>
    <name evidence="13" type="ORF">QI30_03730</name>
</gene>
<keyword evidence="3" id="KW-0808">Transferase</keyword>
<evidence type="ECO:0000256" key="11">
    <source>
        <dbReference type="ARBA" id="ARBA00023204"/>
    </source>
</evidence>
<dbReference type="Pfam" id="PF02805">
    <property type="entry name" value="Ada_Zn_binding"/>
    <property type="match status" value="1"/>
</dbReference>
<dbReference type="SUPFAM" id="SSF57884">
    <property type="entry name" value="Ada DNA repair protein, N-terminal domain (N-Ada 10)"/>
    <property type="match status" value="1"/>
</dbReference>
<sequence>MMNEGVRPTDEQWAAIETNDKTYNERFLYGVHSTKICCKPSCPSRLPHREKVCIFHSLEEAMAQGFRPCKRCRPENVILPNDEWVALINAFLETHYMYDVTLDKLAARFHGSKFHLSRIYKEMTGETLTQHITQLRLTEAKRLLNNTTLRIHEIAARVGFHSSAYFVAVFKQYEQQTPKQYQLKARNKR</sequence>
<protein>
    <recommendedName>
        <fullName evidence="12">HTH araC/xylS-type domain-containing protein</fullName>
    </recommendedName>
</protein>
<dbReference type="InterPro" id="IPR018062">
    <property type="entry name" value="HTH_AraC-typ_CS"/>
</dbReference>
<dbReference type="OrthoDB" id="9802228at2"/>
<accession>A0A433RWY5</accession>